<proteinExistence type="predicted"/>
<reference evidence="1 2" key="1">
    <citation type="submission" date="2017-08" db="EMBL/GenBank/DDBJ databases">
        <title>Infants hospitalized years apart are colonized by the same room-sourced microbial strains.</title>
        <authorList>
            <person name="Brooks B."/>
            <person name="Olm M.R."/>
            <person name="Firek B.A."/>
            <person name="Baker R."/>
            <person name="Thomas B.C."/>
            <person name="Morowitz M.J."/>
            <person name="Banfield J.F."/>
        </authorList>
    </citation>
    <scope>NUCLEOTIDE SEQUENCE [LARGE SCALE GENOMIC DNA]</scope>
    <source>
        <strain evidence="1">S2_005_003_R2_43</strain>
    </source>
</reference>
<dbReference type="AlphaFoldDB" id="A0A2W5KP63"/>
<dbReference type="Pfam" id="PF06258">
    <property type="entry name" value="Mito_fiss_Elm1"/>
    <property type="match status" value="1"/>
</dbReference>
<sequence length="427" mass="45320">MLGEQHDPQPVLVGRRDAGGRILASIQHGARLGARQDSLETIKYKDCHSSVVAMSRKAAQEAQFRSMHAPQRACAPKQDSMPAQAPPSPALGAPVVWALYAKRPGDNAQIETLAQAAGLLFIVQRLRFRKGLEALPNLRSGGSLFSLTAETQRSLQKGPPPALVIAAGKRSASAALWLKARHGPRLVHLGRTWAPGEWFDLIVTTPQYRQPAGPNVVLNSFPLTSPRRLSDQPAADLAALPRPRLLVAVGGDAAGIRFDAAAARAVARRAIERQEQDCGSLMVATSPRTSPEAAAALKASLPTGPGRIISIFGEDPNRYRDFLDAADAALVTGDSVSMVAEAAATGRRVEIFDLPRRPDLSARLRQGLALLGLEARAAALGLVDSGREIGAYMAGLQAEGWLDGDRAADRMAAELAATADRVRALAT</sequence>
<organism evidence="1 2">
    <name type="scientific">Ancylobacter novellus</name>
    <name type="common">Thiobacillus novellus</name>
    <dbReference type="NCBI Taxonomy" id="921"/>
    <lineage>
        <taxon>Bacteria</taxon>
        <taxon>Pseudomonadati</taxon>
        <taxon>Pseudomonadota</taxon>
        <taxon>Alphaproteobacteria</taxon>
        <taxon>Hyphomicrobiales</taxon>
        <taxon>Xanthobacteraceae</taxon>
        <taxon>Ancylobacter</taxon>
    </lineage>
</organism>
<gene>
    <name evidence="1" type="ORF">DI565_00100</name>
</gene>
<name>A0A2W5KP63_ANCNO</name>
<dbReference type="Proteomes" id="UP000249577">
    <property type="component" value="Unassembled WGS sequence"/>
</dbReference>
<comment type="caution">
    <text evidence="1">The sequence shown here is derived from an EMBL/GenBank/DDBJ whole genome shotgun (WGS) entry which is preliminary data.</text>
</comment>
<protein>
    <recommendedName>
        <fullName evidence="3">Nucleoside-diphosphate sugar epimerase</fullName>
    </recommendedName>
</protein>
<dbReference type="InterPro" id="IPR009367">
    <property type="entry name" value="Elm1-like"/>
</dbReference>
<evidence type="ECO:0000313" key="2">
    <source>
        <dbReference type="Proteomes" id="UP000249577"/>
    </source>
</evidence>
<evidence type="ECO:0008006" key="3">
    <source>
        <dbReference type="Google" id="ProtNLM"/>
    </source>
</evidence>
<evidence type="ECO:0000313" key="1">
    <source>
        <dbReference type="EMBL" id="PZQ18852.1"/>
    </source>
</evidence>
<accession>A0A2W5KP63</accession>
<dbReference type="EMBL" id="QFPN01000001">
    <property type="protein sequence ID" value="PZQ18852.1"/>
    <property type="molecule type" value="Genomic_DNA"/>
</dbReference>